<evidence type="ECO:0000313" key="1">
    <source>
        <dbReference type="EMBL" id="OWZ17597.1"/>
    </source>
</evidence>
<dbReference type="InterPro" id="IPR043128">
    <property type="entry name" value="Rev_trsase/Diguanyl_cyclase"/>
</dbReference>
<dbReference type="InterPro" id="IPR043502">
    <property type="entry name" value="DNA/RNA_pol_sf"/>
</dbReference>
<dbReference type="AlphaFoldDB" id="A0A225WKT3"/>
<dbReference type="EMBL" id="NBNE01000727">
    <property type="protein sequence ID" value="OWZ17597.1"/>
    <property type="molecule type" value="Genomic_DNA"/>
</dbReference>
<sequence length="405" mass="45572">MVFLGEGSALPLPDWGIVCVLEVGDAKPIYMRCRSIPADLLSNLYELLKLLLETGLIGYSNSEWTSVIDLVEIEHLSDQDRSDLSTLLSEDQDIQRELLIPRDASVNLTLSEFLKMVTGILVMKKNGTDVRLCIDFRHYVVHDFGHGKWVLGGSDVGPSSTDFGLHLPLGHFQWKRMPFRLKNAALIYQPLLDNWLWGFVRLSPEEERLVDPEVLEFLGISPEDSGAPVSQGTDSQGEEVFRTSTDAVFHQNRGSPEQISYIDDIIYGDPSWDDLCKTPSEERVGVKKCKYLGHDISSDGNRMSPKLVKKVINLSFPKIQKGVQSFLGSLDYYTKCIEDLPILAATLYKASDEQLRSGDIEKPKHVFKILKDRLVSTPLLQHLDPGRQHVTILHANVVKCDRNLT</sequence>
<keyword evidence="1" id="KW-0695">RNA-directed DNA polymerase</keyword>
<gene>
    <name evidence="1" type="ORF">PHMEG_0008434</name>
</gene>
<dbReference type="Gene3D" id="3.10.10.10">
    <property type="entry name" value="HIV Type 1 Reverse Transcriptase, subunit A, domain 1"/>
    <property type="match status" value="1"/>
</dbReference>
<dbReference type="PANTHER" id="PTHR33064:SF37">
    <property type="entry name" value="RIBONUCLEASE H"/>
    <property type="match status" value="1"/>
</dbReference>
<keyword evidence="1" id="KW-0548">Nucleotidyltransferase</keyword>
<name>A0A225WKT3_9STRA</name>
<protein>
    <submittedName>
        <fullName evidence="1">Reverse transcriptase</fullName>
    </submittedName>
</protein>
<keyword evidence="2" id="KW-1185">Reference proteome</keyword>
<dbReference type="Proteomes" id="UP000198211">
    <property type="component" value="Unassembled WGS sequence"/>
</dbReference>
<evidence type="ECO:0000313" key="2">
    <source>
        <dbReference type="Proteomes" id="UP000198211"/>
    </source>
</evidence>
<organism evidence="1 2">
    <name type="scientific">Phytophthora megakarya</name>
    <dbReference type="NCBI Taxonomy" id="4795"/>
    <lineage>
        <taxon>Eukaryota</taxon>
        <taxon>Sar</taxon>
        <taxon>Stramenopiles</taxon>
        <taxon>Oomycota</taxon>
        <taxon>Peronosporomycetes</taxon>
        <taxon>Peronosporales</taxon>
        <taxon>Peronosporaceae</taxon>
        <taxon>Phytophthora</taxon>
    </lineage>
</organism>
<dbReference type="SUPFAM" id="SSF56672">
    <property type="entry name" value="DNA/RNA polymerases"/>
    <property type="match status" value="1"/>
</dbReference>
<accession>A0A225WKT3</accession>
<dbReference type="InterPro" id="IPR051320">
    <property type="entry name" value="Viral_Replic_Matur_Polypro"/>
</dbReference>
<reference evidence="2" key="1">
    <citation type="submission" date="2017-03" db="EMBL/GenBank/DDBJ databases">
        <title>Phytopthora megakarya and P. palmivora, two closely related causual agents of cacao black pod achieved similar genome size and gene model numbers by different mechanisms.</title>
        <authorList>
            <person name="Ali S."/>
            <person name="Shao J."/>
            <person name="Larry D.J."/>
            <person name="Kronmiller B."/>
            <person name="Shen D."/>
            <person name="Strem M.D."/>
            <person name="Melnick R.L."/>
            <person name="Guiltinan M.J."/>
            <person name="Tyler B.M."/>
            <person name="Meinhardt L.W."/>
            <person name="Bailey B.A."/>
        </authorList>
    </citation>
    <scope>NUCLEOTIDE SEQUENCE [LARGE SCALE GENOMIC DNA]</scope>
    <source>
        <strain evidence="2">zdho120</strain>
    </source>
</reference>
<proteinExistence type="predicted"/>
<dbReference type="GO" id="GO:0003964">
    <property type="term" value="F:RNA-directed DNA polymerase activity"/>
    <property type="evidence" value="ECO:0007669"/>
    <property type="project" value="UniProtKB-KW"/>
</dbReference>
<dbReference type="PANTHER" id="PTHR33064">
    <property type="entry name" value="POL PROTEIN"/>
    <property type="match status" value="1"/>
</dbReference>
<keyword evidence="1" id="KW-0808">Transferase</keyword>
<dbReference type="Gene3D" id="3.30.70.270">
    <property type="match status" value="1"/>
</dbReference>
<comment type="caution">
    <text evidence="1">The sequence shown here is derived from an EMBL/GenBank/DDBJ whole genome shotgun (WGS) entry which is preliminary data.</text>
</comment>